<accession>A0A1A7WY58</accession>
<protein>
    <submittedName>
        <fullName evidence="7">G-rich RNA sequence binding factor 1</fullName>
    </submittedName>
</protein>
<dbReference type="Gene3D" id="3.30.70.330">
    <property type="match status" value="3"/>
</dbReference>
<keyword evidence="5" id="KW-0732">Signal</keyword>
<dbReference type="EMBL" id="HADW01009094">
    <property type="protein sequence ID" value="SBP10494.1"/>
    <property type="molecule type" value="Transcribed_RNA"/>
</dbReference>
<dbReference type="PROSITE" id="PS50102">
    <property type="entry name" value="RRM"/>
    <property type="match status" value="3"/>
</dbReference>
<reference evidence="7" key="1">
    <citation type="submission" date="2016-05" db="EMBL/GenBank/DDBJ databases">
        <authorList>
            <person name="Lavstsen T."/>
            <person name="Jespersen J.S."/>
        </authorList>
    </citation>
    <scope>NUCLEOTIDE SEQUENCE</scope>
    <source>
        <tissue evidence="7">Brain</tissue>
    </source>
</reference>
<feature type="domain" description="RRM" evidence="6">
    <location>
        <begin position="195"/>
        <end position="272"/>
    </location>
</feature>
<evidence type="ECO:0000313" key="7">
    <source>
        <dbReference type="EMBL" id="SBP10494.1"/>
    </source>
</evidence>
<keyword evidence="2 3" id="KW-0694">RNA-binding</keyword>
<dbReference type="SUPFAM" id="SSF54928">
    <property type="entry name" value="RNA-binding domain, RBD"/>
    <property type="match status" value="3"/>
</dbReference>
<dbReference type="InterPro" id="IPR035979">
    <property type="entry name" value="RBD_domain_sf"/>
</dbReference>
<gene>
    <name evidence="7" type="primary">GRSF1</name>
</gene>
<dbReference type="InterPro" id="IPR050666">
    <property type="entry name" value="ESRP"/>
</dbReference>
<evidence type="ECO:0000259" key="6">
    <source>
        <dbReference type="PROSITE" id="PS50102"/>
    </source>
</evidence>
<dbReference type="GO" id="GO:0003723">
    <property type="term" value="F:RNA binding"/>
    <property type="evidence" value="ECO:0007669"/>
    <property type="project" value="UniProtKB-UniRule"/>
</dbReference>
<evidence type="ECO:0000256" key="1">
    <source>
        <dbReference type="ARBA" id="ARBA00022737"/>
    </source>
</evidence>
<feature type="region of interest" description="Disordered" evidence="4">
    <location>
        <begin position="286"/>
        <end position="306"/>
    </location>
</feature>
<evidence type="ECO:0000256" key="2">
    <source>
        <dbReference type="ARBA" id="ARBA00022884"/>
    </source>
</evidence>
<dbReference type="CDD" id="cd12504">
    <property type="entry name" value="RRM2_hnRNPH_CRSF1_like"/>
    <property type="match status" value="1"/>
</dbReference>
<evidence type="ECO:0000256" key="4">
    <source>
        <dbReference type="SAM" id="MobiDB-lite"/>
    </source>
</evidence>
<reference evidence="7" key="2">
    <citation type="submission" date="2016-06" db="EMBL/GenBank/DDBJ databases">
        <title>The genome of a short-lived fish provides insights into sex chromosome evolution and the genetic control of aging.</title>
        <authorList>
            <person name="Reichwald K."/>
            <person name="Felder M."/>
            <person name="Petzold A."/>
            <person name="Koch P."/>
            <person name="Groth M."/>
            <person name="Platzer M."/>
        </authorList>
    </citation>
    <scope>NUCLEOTIDE SEQUENCE</scope>
    <source>
        <tissue evidence="7">Brain</tissue>
    </source>
</reference>
<feature type="domain" description="RRM" evidence="6">
    <location>
        <begin position="98"/>
        <end position="177"/>
    </location>
</feature>
<feature type="signal peptide" evidence="5">
    <location>
        <begin position="1"/>
        <end position="18"/>
    </location>
</feature>
<dbReference type="EMBL" id="HADX01011207">
    <property type="protein sequence ID" value="SBP33439.1"/>
    <property type="molecule type" value="Transcribed_RNA"/>
</dbReference>
<feature type="chain" id="PRO_5015054473" evidence="5">
    <location>
        <begin position="19"/>
        <end position="394"/>
    </location>
</feature>
<evidence type="ECO:0000256" key="3">
    <source>
        <dbReference type="PROSITE-ProRule" id="PRU00176"/>
    </source>
</evidence>
<dbReference type="Pfam" id="PF00076">
    <property type="entry name" value="RRM_1"/>
    <property type="match status" value="2"/>
</dbReference>
<dbReference type="PANTHER" id="PTHR13976">
    <property type="entry name" value="HETEROGENEOUS NUCLEAR RIBONUCLEOPROTEIN-RELATED"/>
    <property type="match status" value="1"/>
</dbReference>
<dbReference type="AlphaFoldDB" id="A0A1A7WY58"/>
<evidence type="ECO:0000256" key="5">
    <source>
        <dbReference type="SAM" id="SignalP"/>
    </source>
</evidence>
<keyword evidence="1" id="KW-0677">Repeat</keyword>
<dbReference type="InterPro" id="IPR012677">
    <property type="entry name" value="Nucleotide-bd_a/b_plait_sf"/>
</dbReference>
<dbReference type="SMART" id="SM00360">
    <property type="entry name" value="RRM"/>
    <property type="match status" value="3"/>
</dbReference>
<sequence>MSGNCKCLLFLLQRCVAATPLSVQTAIRTRRSVSSVPWSFVQQRRWTSESQQGLCKVQSAARSNHHRFSIKAGPPCEDEYPPLPSYQPDSEPETKEVYIVQVKGLPWSCTAQDLLQFFSDCGIRAGENGIHLTQDRLGRPSGRAFIEMEHEEDVSKALEKHRQYLGSRYVEVFEVTNSDAEAILKKSSDTRADNAVVLLRGLPFSCREDDLINFFSGLNIVENGITIVTDNKGKSSGEAFVQFSSQEEADKALLRDRELIGHRYIEVFPSSRDQIHSSWRRRSLNCSHQANRRTVSPPQTNNRAVPPQSSNVAAHYVHLRGLPFQVSGEDIVKFFSPLIVSKILIECGPDGRPSGEADVYFSSHGDAVTAMSRDRLKIGHRYIELFLNSGSDLD</sequence>
<feature type="domain" description="RRM" evidence="6">
    <location>
        <begin position="315"/>
        <end position="394"/>
    </location>
</feature>
<name>A0A1A7WY58_9TELE</name>
<dbReference type="InterPro" id="IPR000504">
    <property type="entry name" value="RRM_dom"/>
</dbReference>
<dbReference type="CDD" id="cd12503">
    <property type="entry name" value="RRM1_hnRNPH_GRSF1_like"/>
    <property type="match status" value="1"/>
</dbReference>
<proteinExistence type="predicted"/>
<organism evidence="7">
    <name type="scientific">Iconisemion striatum</name>
    <dbReference type="NCBI Taxonomy" id="60296"/>
    <lineage>
        <taxon>Eukaryota</taxon>
        <taxon>Metazoa</taxon>
        <taxon>Chordata</taxon>
        <taxon>Craniata</taxon>
        <taxon>Vertebrata</taxon>
        <taxon>Euteleostomi</taxon>
        <taxon>Actinopterygii</taxon>
        <taxon>Neopterygii</taxon>
        <taxon>Teleostei</taxon>
        <taxon>Neoteleostei</taxon>
        <taxon>Acanthomorphata</taxon>
        <taxon>Ovalentaria</taxon>
        <taxon>Atherinomorphae</taxon>
        <taxon>Cyprinodontiformes</taxon>
        <taxon>Nothobranchiidae</taxon>
        <taxon>Iconisemion</taxon>
    </lineage>
</organism>